<dbReference type="InParanoid" id="A0A2J6SUD8"/>
<feature type="signal peptide" evidence="2">
    <location>
        <begin position="1"/>
        <end position="27"/>
    </location>
</feature>
<dbReference type="RefSeq" id="XP_024731285.1">
    <property type="nucleotide sequence ID" value="XM_024883757.1"/>
</dbReference>
<organism evidence="3 4">
    <name type="scientific">Hyaloscypha bicolor E</name>
    <dbReference type="NCBI Taxonomy" id="1095630"/>
    <lineage>
        <taxon>Eukaryota</taxon>
        <taxon>Fungi</taxon>
        <taxon>Dikarya</taxon>
        <taxon>Ascomycota</taxon>
        <taxon>Pezizomycotina</taxon>
        <taxon>Leotiomycetes</taxon>
        <taxon>Helotiales</taxon>
        <taxon>Hyaloscyphaceae</taxon>
        <taxon>Hyaloscypha</taxon>
        <taxon>Hyaloscypha bicolor</taxon>
    </lineage>
</organism>
<dbReference type="EMBL" id="KZ613865">
    <property type="protein sequence ID" value="PMD54381.1"/>
    <property type="molecule type" value="Genomic_DNA"/>
</dbReference>
<reference evidence="3 4" key="1">
    <citation type="submission" date="2016-04" db="EMBL/GenBank/DDBJ databases">
        <title>A degradative enzymes factory behind the ericoid mycorrhizal symbiosis.</title>
        <authorList>
            <consortium name="DOE Joint Genome Institute"/>
            <person name="Martino E."/>
            <person name="Morin E."/>
            <person name="Grelet G."/>
            <person name="Kuo A."/>
            <person name="Kohler A."/>
            <person name="Daghino S."/>
            <person name="Barry K."/>
            <person name="Choi C."/>
            <person name="Cichocki N."/>
            <person name="Clum A."/>
            <person name="Copeland A."/>
            <person name="Hainaut M."/>
            <person name="Haridas S."/>
            <person name="Labutti K."/>
            <person name="Lindquist E."/>
            <person name="Lipzen A."/>
            <person name="Khouja H.-R."/>
            <person name="Murat C."/>
            <person name="Ohm R."/>
            <person name="Olson A."/>
            <person name="Spatafora J."/>
            <person name="Veneault-Fourrey C."/>
            <person name="Henrissat B."/>
            <person name="Grigoriev I."/>
            <person name="Martin F."/>
            <person name="Perotto S."/>
        </authorList>
    </citation>
    <scope>NUCLEOTIDE SEQUENCE [LARGE SCALE GENOMIC DNA]</scope>
    <source>
        <strain evidence="3 4">E</strain>
    </source>
</reference>
<dbReference type="GeneID" id="36591834"/>
<keyword evidence="2" id="KW-0732">Signal</keyword>
<keyword evidence="4" id="KW-1185">Reference proteome</keyword>
<evidence type="ECO:0000313" key="4">
    <source>
        <dbReference type="Proteomes" id="UP000235371"/>
    </source>
</evidence>
<dbReference type="AlphaFoldDB" id="A0A2J6SUD8"/>
<evidence type="ECO:0000256" key="2">
    <source>
        <dbReference type="SAM" id="SignalP"/>
    </source>
</evidence>
<feature type="compositionally biased region" description="Low complexity" evidence="1">
    <location>
        <begin position="108"/>
        <end position="121"/>
    </location>
</feature>
<sequence length="198" mass="20928">MSASMFRLSSRTTVLLHLLTLLNLAAAITTTHMPLIALTFPQNITSTLRNFTASLTYAPLTPSNITSTTLDNTSISIATNTSFLSQSAALPIQYTSSPLQATTTPAMLPNSSLSTSPSPALQTATSAVPPPPPPTSIKLCKDACPGTGKVCGSRMKGDCKADTLYSCYNNWDPPLEGEDKDCSIVDGKKGIWRGGSWD</sequence>
<accession>A0A2J6SUD8</accession>
<evidence type="ECO:0000256" key="1">
    <source>
        <dbReference type="SAM" id="MobiDB-lite"/>
    </source>
</evidence>
<dbReference type="Proteomes" id="UP000235371">
    <property type="component" value="Unassembled WGS sequence"/>
</dbReference>
<feature type="chain" id="PRO_5014332181" evidence="2">
    <location>
        <begin position="28"/>
        <end position="198"/>
    </location>
</feature>
<name>A0A2J6SUD8_9HELO</name>
<feature type="region of interest" description="Disordered" evidence="1">
    <location>
        <begin position="105"/>
        <end position="132"/>
    </location>
</feature>
<evidence type="ECO:0000313" key="3">
    <source>
        <dbReference type="EMBL" id="PMD54381.1"/>
    </source>
</evidence>
<gene>
    <name evidence="3" type="ORF">K444DRAFT_634538</name>
</gene>
<protein>
    <submittedName>
        <fullName evidence="3">Uncharacterized protein</fullName>
    </submittedName>
</protein>
<dbReference type="OrthoDB" id="10444255at2759"/>
<proteinExistence type="predicted"/>